<dbReference type="HOGENOM" id="CLU_3040385_0_0_10"/>
<dbReference type="eggNOG" id="ENOG502ZKUP">
    <property type="taxonomic scope" value="Bacteria"/>
</dbReference>
<gene>
    <name evidence="1" type="ORF">BF9343_1015</name>
</gene>
<protein>
    <submittedName>
        <fullName evidence="1">Uncharacterized protein</fullName>
    </submittedName>
</protein>
<evidence type="ECO:0000313" key="2">
    <source>
        <dbReference type="Proteomes" id="UP000006731"/>
    </source>
</evidence>
<reference evidence="1 2" key="1">
    <citation type="journal article" date="2005" name="Science">
        <title>Extensive DNA inversions in the B. fragilis genome control variable gene expression.</title>
        <authorList>
            <person name="Cerdeno-Tarraga A.M."/>
            <person name="Patrick S."/>
            <person name="Crosmann L."/>
            <person name="Blakely G."/>
            <person name="Abratt V."/>
            <person name="Lennard N."/>
            <person name="Duerden B."/>
            <person name="Poxton I."/>
            <person name="Harris B."/>
            <person name="Quail M.A."/>
            <person name="Barron A."/>
            <person name="Clarck L."/>
            <person name="Corton C."/>
            <person name="Doggett J."/>
            <person name="Holden M.T.G."/>
            <person name="Larke N."/>
            <person name="Line A."/>
            <person name="Lord A."/>
            <person name="Norbertczak H."/>
            <person name="Ormond D."/>
            <person name="Price C."/>
            <person name="Rabbinowitsch E."/>
            <person name="Woodward J."/>
            <person name="Barrel B.G."/>
            <person name="Parkhill J."/>
        </authorList>
    </citation>
    <scope>NUCLEOTIDE SEQUENCE [LARGE SCALE GENOMIC DNA]</scope>
    <source>
        <strain evidence="2">ATCC 25285 / DSM 2151 / CCUG 4856 / JCM 11019 / LMG 10263 / NCTC 9343 / Onslow / VPI 2553 / EN-2</strain>
    </source>
</reference>
<sequence>MVGKSDFALFSALNFCKDNAFFRYKKTNEKTLIKKAISGANFSFFDAENVLYYF</sequence>
<dbReference type="KEGG" id="bfs:BF9343_1015"/>
<accession>Q5LGE4</accession>
<dbReference type="PaxDb" id="272559-BF9343_1015"/>
<dbReference type="EMBL" id="CR626927">
    <property type="protein sequence ID" value="CAH06796.1"/>
    <property type="molecule type" value="Genomic_DNA"/>
</dbReference>
<keyword evidence="2" id="KW-1185">Reference proteome</keyword>
<dbReference type="AlphaFoldDB" id="Q5LGE4"/>
<organism evidence="1 2">
    <name type="scientific">Bacteroides fragilis (strain ATCC 25285 / DSM 2151 / CCUG 4856 / JCM 11019 / LMG 10263 / NCTC 9343 / Onslow / VPI 2553 / EN-2)</name>
    <dbReference type="NCBI Taxonomy" id="272559"/>
    <lineage>
        <taxon>Bacteria</taxon>
        <taxon>Pseudomonadati</taxon>
        <taxon>Bacteroidota</taxon>
        <taxon>Bacteroidia</taxon>
        <taxon>Bacteroidales</taxon>
        <taxon>Bacteroidaceae</taxon>
        <taxon>Bacteroides</taxon>
    </lineage>
</organism>
<name>Q5LGE4_BACFN</name>
<proteinExistence type="predicted"/>
<dbReference type="Proteomes" id="UP000006731">
    <property type="component" value="Chromosome"/>
</dbReference>
<evidence type="ECO:0000313" key="1">
    <source>
        <dbReference type="EMBL" id="CAH06796.1"/>
    </source>
</evidence>